<dbReference type="GO" id="GO:0006281">
    <property type="term" value="P:DNA repair"/>
    <property type="evidence" value="ECO:0007669"/>
    <property type="project" value="UniProtKB-KW"/>
</dbReference>
<evidence type="ECO:0000256" key="13">
    <source>
        <dbReference type="ARBA" id="ARBA00022989"/>
    </source>
</evidence>
<keyword evidence="16" id="KW-0539">Nucleus</keyword>
<evidence type="ECO:0000256" key="7">
    <source>
        <dbReference type="ARBA" id="ARBA00022614"/>
    </source>
</evidence>
<feature type="region of interest" description="Disordered" evidence="20">
    <location>
        <begin position="1184"/>
        <end position="1243"/>
    </location>
</feature>
<comment type="subcellular location">
    <subcellularLocation>
        <location evidence="2">Chromosome</location>
    </subcellularLocation>
    <subcellularLocation>
        <location evidence="1">Membrane</location>
        <topology evidence="1">Multi-pass membrane protein</topology>
    </subcellularLocation>
    <subcellularLocation>
        <location evidence="3">Nucleus</location>
        <location evidence="3">Nucleoplasm</location>
    </subcellularLocation>
</comment>
<keyword evidence="18" id="KW-0548">Nucleotidyltransferase</keyword>
<evidence type="ECO:0000256" key="9">
    <source>
        <dbReference type="ARBA" id="ARBA00022692"/>
    </source>
</evidence>
<evidence type="ECO:0000256" key="11">
    <source>
        <dbReference type="ARBA" id="ARBA00022763"/>
    </source>
</evidence>
<comment type="pathway">
    <text evidence="18">Phospholipid metabolism; CDP-diacylglycerol biosynthesis; CDP-diacylglycerol from sn-glycerol 3-phosphate: step 3/3.</text>
</comment>
<dbReference type="EC" id="2.7.7.41" evidence="18"/>
<evidence type="ECO:0000256" key="17">
    <source>
        <dbReference type="PROSITE-ProRule" id="PRU00339"/>
    </source>
</evidence>
<evidence type="ECO:0000256" key="2">
    <source>
        <dbReference type="ARBA" id="ARBA00004286"/>
    </source>
</evidence>
<keyword evidence="6" id="KW-0158">Chromosome</keyword>
<evidence type="ECO:0000256" key="19">
    <source>
        <dbReference type="SAM" id="Coils"/>
    </source>
</evidence>
<evidence type="ECO:0000256" key="4">
    <source>
        <dbReference type="ARBA" id="ARBA00010185"/>
    </source>
</evidence>
<evidence type="ECO:0000256" key="16">
    <source>
        <dbReference type="ARBA" id="ARBA00023242"/>
    </source>
</evidence>
<dbReference type="Gene3D" id="3.80.10.10">
    <property type="entry name" value="Ribonuclease Inhibitor"/>
    <property type="match status" value="1"/>
</dbReference>
<keyword evidence="9 18" id="KW-0812">Transmembrane</keyword>
<feature type="transmembrane region" description="Helical" evidence="21">
    <location>
        <begin position="1635"/>
        <end position="1655"/>
    </location>
</feature>
<protein>
    <recommendedName>
        <fullName evidence="18">Phosphatidate cytidylyltransferase</fullName>
        <ecNumber evidence="18">2.7.7.41</ecNumber>
    </recommendedName>
</protein>
<dbReference type="Pfam" id="PF13424">
    <property type="entry name" value="TPR_12"/>
    <property type="match status" value="1"/>
</dbReference>
<evidence type="ECO:0000313" key="22">
    <source>
        <dbReference type="EMBL" id="KAG9452829.1"/>
    </source>
</evidence>
<dbReference type="PANTHER" id="PTHR47684:SF1">
    <property type="entry name" value="PROTEIN TONSOKU"/>
    <property type="match status" value="1"/>
</dbReference>
<organism evidence="22 23">
    <name type="scientific">Aristolochia fimbriata</name>
    <name type="common">White veined hardy Dutchman's pipe vine</name>
    <dbReference type="NCBI Taxonomy" id="158543"/>
    <lineage>
        <taxon>Eukaryota</taxon>
        <taxon>Viridiplantae</taxon>
        <taxon>Streptophyta</taxon>
        <taxon>Embryophyta</taxon>
        <taxon>Tracheophyta</taxon>
        <taxon>Spermatophyta</taxon>
        <taxon>Magnoliopsida</taxon>
        <taxon>Magnoliidae</taxon>
        <taxon>Piperales</taxon>
        <taxon>Aristolochiaceae</taxon>
        <taxon>Aristolochia</taxon>
    </lineage>
</organism>
<evidence type="ECO:0000256" key="20">
    <source>
        <dbReference type="SAM" id="MobiDB-lite"/>
    </source>
</evidence>
<dbReference type="GO" id="GO:0004605">
    <property type="term" value="F:phosphatidate cytidylyltransferase activity"/>
    <property type="evidence" value="ECO:0007669"/>
    <property type="project" value="UniProtKB-EC"/>
</dbReference>
<dbReference type="InterPro" id="IPR044227">
    <property type="entry name" value="TONSOKU"/>
</dbReference>
<evidence type="ECO:0000256" key="21">
    <source>
        <dbReference type="SAM" id="Phobius"/>
    </source>
</evidence>
<dbReference type="InterPro" id="IPR032675">
    <property type="entry name" value="LRR_dom_sf"/>
</dbReference>
<gene>
    <name evidence="22" type="ORF">H6P81_005733</name>
</gene>
<keyword evidence="10" id="KW-0677">Repeat</keyword>
<evidence type="ECO:0000256" key="1">
    <source>
        <dbReference type="ARBA" id="ARBA00004141"/>
    </source>
</evidence>
<keyword evidence="15" id="KW-0234">DNA repair</keyword>
<feature type="region of interest" description="Disordered" evidence="20">
    <location>
        <begin position="555"/>
        <end position="588"/>
    </location>
</feature>
<dbReference type="FunFam" id="3.80.10.10:FF:000500">
    <property type="entry name" value="Protein TONSOKU"/>
    <property type="match status" value="1"/>
</dbReference>
<feature type="transmembrane region" description="Helical" evidence="21">
    <location>
        <begin position="1424"/>
        <end position="1443"/>
    </location>
</feature>
<evidence type="ECO:0000256" key="3">
    <source>
        <dbReference type="ARBA" id="ARBA00004642"/>
    </source>
</evidence>
<evidence type="ECO:0000256" key="10">
    <source>
        <dbReference type="ARBA" id="ARBA00022737"/>
    </source>
</evidence>
<name>A0AAV7EWQ0_ARIFI</name>
<feature type="region of interest" description="Disordered" evidence="20">
    <location>
        <begin position="504"/>
        <end position="530"/>
    </location>
</feature>
<keyword evidence="7" id="KW-0433">Leucine-rich repeat</keyword>
<feature type="region of interest" description="Disordered" evidence="20">
    <location>
        <begin position="1320"/>
        <end position="1346"/>
    </location>
</feature>
<keyword evidence="13 21" id="KW-1133">Transmembrane helix</keyword>
<evidence type="ECO:0000256" key="5">
    <source>
        <dbReference type="ARBA" id="ARBA00010999"/>
    </source>
</evidence>
<dbReference type="PANTHER" id="PTHR47684">
    <property type="entry name" value="PROTEIN TONSOKU"/>
    <property type="match status" value="1"/>
</dbReference>
<feature type="repeat" description="TPR" evidence="17">
    <location>
        <begin position="248"/>
        <end position="281"/>
    </location>
</feature>
<dbReference type="SUPFAM" id="SSF81901">
    <property type="entry name" value="HCP-like"/>
    <property type="match status" value="1"/>
</dbReference>
<dbReference type="PROSITE" id="PS50005">
    <property type="entry name" value="TPR"/>
    <property type="match status" value="1"/>
</dbReference>
<dbReference type="Pfam" id="PF13516">
    <property type="entry name" value="LRR_6"/>
    <property type="match status" value="1"/>
</dbReference>
<dbReference type="EMBL" id="JAINDJ010000003">
    <property type="protein sequence ID" value="KAG9452829.1"/>
    <property type="molecule type" value="Genomic_DNA"/>
</dbReference>
<feature type="region of interest" description="Disordered" evidence="20">
    <location>
        <begin position="601"/>
        <end position="631"/>
    </location>
</feature>
<dbReference type="SMART" id="SM00028">
    <property type="entry name" value="TPR"/>
    <property type="match status" value="6"/>
</dbReference>
<dbReference type="InterPro" id="IPR019734">
    <property type="entry name" value="TPR_rpt"/>
</dbReference>
<dbReference type="FunFam" id="1.25.40.10:FF:000961">
    <property type="entry name" value="Protein TONSOKU"/>
    <property type="match status" value="1"/>
</dbReference>
<dbReference type="SUPFAM" id="SSF52047">
    <property type="entry name" value="RNI-like"/>
    <property type="match status" value="1"/>
</dbReference>
<dbReference type="GO" id="GO:0040029">
    <property type="term" value="P:epigenetic regulation of gene expression"/>
    <property type="evidence" value="ECO:0007669"/>
    <property type="project" value="InterPro"/>
</dbReference>
<comment type="similarity">
    <text evidence="4 18">Belongs to the CDS family.</text>
</comment>
<dbReference type="SUPFAM" id="SSF48452">
    <property type="entry name" value="TPR-like"/>
    <property type="match status" value="2"/>
</dbReference>
<dbReference type="GO" id="GO:0072423">
    <property type="term" value="P:response to DNA damage checkpoint signaling"/>
    <property type="evidence" value="ECO:0007669"/>
    <property type="project" value="InterPro"/>
</dbReference>
<keyword evidence="17" id="KW-0802">TPR repeat</keyword>
<keyword evidence="11" id="KW-0227">DNA damage</keyword>
<comment type="similarity">
    <text evidence="5">Belongs to the Tonsoku family.</text>
</comment>
<dbReference type="Proteomes" id="UP000825729">
    <property type="component" value="Unassembled WGS sequence"/>
</dbReference>
<dbReference type="GO" id="GO:0009933">
    <property type="term" value="P:meristem structural organization"/>
    <property type="evidence" value="ECO:0007669"/>
    <property type="project" value="InterPro"/>
</dbReference>
<evidence type="ECO:0000256" key="18">
    <source>
        <dbReference type="RuleBase" id="RU003938"/>
    </source>
</evidence>
<proteinExistence type="inferred from homology"/>
<dbReference type="GO" id="GO:0042393">
    <property type="term" value="F:histone binding"/>
    <property type="evidence" value="ECO:0007669"/>
    <property type="project" value="UniProtKB-ARBA"/>
</dbReference>
<evidence type="ECO:0000256" key="14">
    <source>
        <dbReference type="ARBA" id="ARBA00023136"/>
    </source>
</evidence>
<keyword evidence="23" id="KW-1185">Reference proteome</keyword>
<feature type="transmembrane region" description="Helical" evidence="21">
    <location>
        <begin position="1374"/>
        <end position="1403"/>
    </location>
</feature>
<dbReference type="Gene3D" id="1.25.40.10">
    <property type="entry name" value="Tetratricopeptide repeat domain"/>
    <property type="match status" value="2"/>
</dbReference>
<evidence type="ECO:0000313" key="23">
    <source>
        <dbReference type="Proteomes" id="UP000825729"/>
    </source>
</evidence>
<feature type="compositionally biased region" description="Basic and acidic residues" evidence="20">
    <location>
        <begin position="1213"/>
        <end position="1222"/>
    </location>
</feature>
<dbReference type="PROSITE" id="PS01315">
    <property type="entry name" value="CDS"/>
    <property type="match status" value="1"/>
</dbReference>
<feature type="transmembrane region" description="Helical" evidence="21">
    <location>
        <begin position="1498"/>
        <end position="1517"/>
    </location>
</feature>
<dbReference type="InterPro" id="IPR011990">
    <property type="entry name" value="TPR-like_helical_dom_sf"/>
</dbReference>
<feature type="transmembrane region" description="Helical" evidence="21">
    <location>
        <begin position="1523"/>
        <end position="1548"/>
    </location>
</feature>
<feature type="transmembrane region" description="Helical" evidence="21">
    <location>
        <begin position="1463"/>
        <end position="1486"/>
    </location>
</feature>
<evidence type="ECO:0000256" key="6">
    <source>
        <dbReference type="ARBA" id="ARBA00022454"/>
    </source>
</evidence>
<feature type="compositionally biased region" description="Basic and acidic residues" evidence="20">
    <location>
        <begin position="610"/>
        <end position="625"/>
    </location>
</feature>
<evidence type="ECO:0000256" key="15">
    <source>
        <dbReference type="ARBA" id="ARBA00023204"/>
    </source>
</evidence>
<comment type="caution">
    <text evidence="22">The sequence shown here is derived from an EMBL/GenBank/DDBJ whole genome shotgun (WGS) entry which is preliminary data.</text>
</comment>
<keyword evidence="14 21" id="KW-0472">Membrane</keyword>
<dbReference type="GO" id="GO:0005654">
    <property type="term" value="C:nucleoplasm"/>
    <property type="evidence" value="ECO:0007669"/>
    <property type="project" value="UniProtKB-SubCell"/>
</dbReference>
<feature type="compositionally biased region" description="Acidic residues" evidence="20">
    <location>
        <begin position="505"/>
        <end position="521"/>
    </location>
</feature>
<sequence length="1737" mass="196606">MHRDNAQLRSAKEAYKQASIEGNHQEEARWANTIGDILKRRGEYVEALRWLRKDYEISLRYLPEKQLLPTCQAIGDVYLRLHQFKDALIYQKKHLELAKGKNDLVEQQRASTQLGRTYHEIFSKTENDHTALRSSKKYFKLAMELAQNLKEKASPNTSSFLKEFIDAHNNLGMLEMDIDNFDEAKKILLEGLRICDEEEVTDDDDARSRLHNNLGNVYLELRAWDKAKEHIEKDILICKRIEHLQGEAKGYINLGELHYRLQKYDAAKRCYKRALDIASCLEDEDALVDQINRNIEVVNEAEKVIDDLKIEEQKLRKLVRKTAAAKGQPTERRCLLDQNASLDCLIEKSRMIYAWPKHREFAKRKKKVANELCDKEKLSDSFLAIGESYHKLRKFSKAHKWMLKGWSIYKVIGNLEGQALAKINIGEVLDSAGDWPGALESFEEGYRLAVQGNLTSVQISALENMHYSHMIRFDNAVEARKLLHKIEELRRTLDEQVDINQDPECCSETETEGCDTSDTDSESCRLPSNSRQLNPIASFEECSVDVPLAALIHSTKTPRSKRKSKLDSHGNRIDASNTTHSGDNVIPQLVGRKRVRLVVSDDEKDEDVEPDKSSRRVATADKSRMNGDPSSCCKIQDASHAVDSLDIHCKHTPINHDDNTNSYKSEHPKHTAEIGLESRSLEAWEVACSSNFAKSESKSDGQQVLCNFRRGLTVANFNTDTSEDADLQNKFTIKIGDVMVYVDLLSCMVGDEVSIDEMKVEAACWYYLCLSEEKRSKGKLPVLVNLKYGEKALENVEMGENLKEYVNREGWIQATIQGWVQNHFIKLYIDYCKKLSESPNMKLLKRLYNLKVSDDQVILSDCELEDASICPFLNALLDHKRISILDISHNLLGNDTMEKLTQIFASSTRNCGGLALDLHCNRFGPIALLQISECPLLFGRLEVLNVSGNCFTDACGAYLSTILKNCKALYCLKIEQCAITSRTVQDIADALDDGSVLSELWLGKNNPISPITMVNLLRKLSALKRFSELRLNDVHLSKHVIHCLCQIAESSNWSGLMLGGTMIGDSGVEKLMEAASHGPQMLMKLDISRCGLTSQGTVKICENIASMANLLELNLSTNSIGQEGAKGLVSLLSNPQCCLNVLILNKCRLGPTGVLQILDALAENDSLVELNLAENISVGQDCSLRHLPMPESPKPSQAGGCKEDESGQGTHLKVSDCTRLEVADSEDNSTRDAPTISDLNDDCESSVARSDSEESWLFHKLSAAIGTARRLELLDLSHNGFSIESAGALYLAWKSSKGVYKLFFCRLLLKFGQSTVTMQRDSDSSISPSTPGRVRHRKRSSEAVPDANKASASALLVNDQDKYKSMKVRAFSTAWMIAGFALIIYMGHLYIWAMIVVLQIFMAKELFSLVRRAHESRRLPGFRLFNWHFFFTAMLFTYGRFLSRQLVNTVTSDKFLYQLVSNIIKYQMFICYFLYIAGFVWFILTLKKKMYKYQFGQYAWTHMILLVVFAQSSFTVGNIFEGIFWFLLPASLIVINDIAAYIFGFFFGRTPLIKLSPKKTWEGFMGASVTTMISAFLLANVLGSFQWLTCPRKDLSTGWLQCDPGPMFRPETYSIADWVPLWFTWKEISVMPVQWHALALGLFASIIAPFGGFFASGFKRAFKIKDFGDSIPGHGGITDRMDCQMVMAVFSYIYHQSFIMQQNYSVDMFWDQITGSLSMEDQWLLYLKFKQVFDDRL</sequence>
<dbReference type="SMART" id="SM00368">
    <property type="entry name" value="LRR_RI"/>
    <property type="match status" value="5"/>
</dbReference>
<keyword evidence="8 18" id="KW-0808">Transferase</keyword>
<keyword evidence="19" id="KW-0175">Coiled coil</keyword>
<dbReference type="InterPro" id="IPR001611">
    <property type="entry name" value="Leu-rich_rpt"/>
</dbReference>
<evidence type="ECO:0000256" key="8">
    <source>
        <dbReference type="ARBA" id="ARBA00022679"/>
    </source>
</evidence>
<dbReference type="InterPro" id="IPR000374">
    <property type="entry name" value="PC_trans"/>
</dbReference>
<comment type="catalytic activity">
    <reaction evidence="18">
        <text>a 1,2-diacyl-sn-glycero-3-phosphate + CTP + H(+) = a CDP-1,2-diacyl-sn-glycerol + diphosphate</text>
        <dbReference type="Rhea" id="RHEA:16229"/>
        <dbReference type="ChEBI" id="CHEBI:15378"/>
        <dbReference type="ChEBI" id="CHEBI:33019"/>
        <dbReference type="ChEBI" id="CHEBI:37563"/>
        <dbReference type="ChEBI" id="CHEBI:58332"/>
        <dbReference type="ChEBI" id="CHEBI:58608"/>
        <dbReference type="EC" id="2.7.7.41"/>
    </reaction>
</comment>
<dbReference type="GO" id="GO:0005694">
    <property type="term" value="C:chromosome"/>
    <property type="evidence" value="ECO:0007669"/>
    <property type="project" value="UniProtKB-SubCell"/>
</dbReference>
<feature type="coiled-coil region" evidence="19">
    <location>
        <begin position="281"/>
        <end position="321"/>
    </location>
</feature>
<reference evidence="22 23" key="1">
    <citation type="submission" date="2021-07" db="EMBL/GenBank/DDBJ databases">
        <title>The Aristolochia fimbriata genome: insights into angiosperm evolution, floral development and chemical biosynthesis.</title>
        <authorList>
            <person name="Jiao Y."/>
        </authorList>
    </citation>
    <scope>NUCLEOTIDE SEQUENCE [LARGE SCALE GENOMIC DNA]</scope>
    <source>
        <strain evidence="22">IBCAS-2021</strain>
        <tissue evidence="22">Leaf</tissue>
    </source>
</reference>
<feature type="transmembrane region" description="Helical" evidence="21">
    <location>
        <begin position="1569"/>
        <end position="1588"/>
    </location>
</feature>
<feature type="compositionally biased region" description="Polar residues" evidence="20">
    <location>
        <begin position="1320"/>
        <end position="1330"/>
    </location>
</feature>
<evidence type="ECO:0000256" key="12">
    <source>
        <dbReference type="ARBA" id="ARBA00022853"/>
    </source>
</evidence>
<dbReference type="GO" id="GO:0016020">
    <property type="term" value="C:membrane"/>
    <property type="evidence" value="ECO:0007669"/>
    <property type="project" value="UniProtKB-SubCell"/>
</dbReference>
<keyword evidence="12" id="KW-0156">Chromatin regulator</keyword>
<accession>A0AAV7EWQ0</accession>
<dbReference type="Pfam" id="PF01148">
    <property type="entry name" value="CTP_transf_1"/>
    <property type="match status" value="1"/>
</dbReference>